<dbReference type="KEGG" id="avu:BK816_00670"/>
<organism evidence="9 10">
    <name type="scientific">Boudabousia tangfeifanii</name>
    <dbReference type="NCBI Taxonomy" id="1912795"/>
    <lineage>
        <taxon>Bacteria</taxon>
        <taxon>Bacillati</taxon>
        <taxon>Actinomycetota</taxon>
        <taxon>Actinomycetes</taxon>
        <taxon>Actinomycetales</taxon>
        <taxon>Actinomycetaceae</taxon>
        <taxon>Boudabousia</taxon>
    </lineage>
</organism>
<evidence type="ECO:0000259" key="7">
    <source>
        <dbReference type="Pfam" id="PF00291"/>
    </source>
</evidence>
<dbReference type="InterPro" id="IPR029144">
    <property type="entry name" value="Thr_synth_N"/>
</dbReference>
<name>A0A1D9MIG6_9ACTO</name>
<evidence type="ECO:0000259" key="8">
    <source>
        <dbReference type="Pfam" id="PF14821"/>
    </source>
</evidence>
<dbReference type="EMBL" id="CP017812">
    <property type="protein sequence ID" value="AOZ71989.1"/>
    <property type="molecule type" value="Genomic_DNA"/>
</dbReference>
<dbReference type="OrthoDB" id="9778118at2"/>
<feature type="domain" description="Threonine synthase N-terminal" evidence="8">
    <location>
        <begin position="6"/>
        <end position="81"/>
    </location>
</feature>
<feature type="compositionally biased region" description="Low complexity" evidence="6">
    <location>
        <begin position="414"/>
        <end position="423"/>
    </location>
</feature>
<comment type="similarity">
    <text evidence="2">Belongs to the threonine synthase family.</text>
</comment>
<evidence type="ECO:0000256" key="4">
    <source>
        <dbReference type="NCBIfam" id="TIGR00260"/>
    </source>
</evidence>
<dbReference type="InterPro" id="IPR036052">
    <property type="entry name" value="TrpB-like_PALP_sf"/>
</dbReference>
<evidence type="ECO:0000256" key="1">
    <source>
        <dbReference type="ARBA" id="ARBA00001933"/>
    </source>
</evidence>
<dbReference type="PANTHER" id="PTHR43515:SF1">
    <property type="entry name" value="THREONINE SYNTHASE-LIKE 1"/>
    <property type="match status" value="1"/>
</dbReference>
<sequence>MIAENFVSTRGQAPAVTAKTAIVQGLAADGGLFVPAQLPTNQFSPDQFVGQSYQDIARTILGTVFPDFTEAELAAAVTGAYGPKWDTDEITPLTALGQQHLLELYHGPTSAFKDVALTILPHLLKTAYASSGSQKTVYILTATSGDTGKAALEGFKDVPDTFVTVFYPSEGVSAVQQRQMQTTTGNNVEVVGLQGNFDDCQRLVKDCYEDAELIGAFPGVQFSSANSINVGRLFPQVVYYFKAYADLVVREVVRAGEAVNFAVPTGNFGNILAGYFAKQLGCPIGQLICASNQNNVLTEFLRTGRYDANRPFYTTMSPSMDILVSSNLERLLYLASDGDAELVAGLMKQLAEDGTYQISPELLAKLQETFVAYDCSEAQCADAIKQAWEEHGRLIDPHTAVGWHAALAHEAEGGRAAQEAQTGKGVRSANVTQGDETRDAQAAPQARPATPPTVVLSTASPYKFAADVLAAIAPAGEPANTEIPAADLPAAQAFAALSALEKLTGEAIPPNLAETEKLPILHQRQLPKDAGRQVVTERLEVLNAAH</sequence>
<dbReference type="RefSeq" id="WP_071163455.1">
    <property type="nucleotide sequence ID" value="NZ_CP017812.1"/>
</dbReference>
<protein>
    <recommendedName>
        <fullName evidence="4">Threonine synthase</fullName>
        <ecNumber evidence="4">4.2.3.1</ecNumber>
    </recommendedName>
</protein>
<reference evidence="9 10" key="1">
    <citation type="submission" date="2016-10" db="EMBL/GenBank/DDBJ databases">
        <title>Actinomyces aegypiusis sp. nov., isolated from the Aegypius monachus in Qinghai Tibet Plateau China.</title>
        <authorList>
            <person name="Wang Y."/>
        </authorList>
    </citation>
    <scope>NUCLEOTIDE SEQUENCE [LARGE SCALE GENOMIC DNA]</scope>
    <source>
        <strain evidence="9 10">VUL4_3</strain>
    </source>
</reference>
<dbReference type="GO" id="GO:0004795">
    <property type="term" value="F:threonine synthase activity"/>
    <property type="evidence" value="ECO:0007669"/>
    <property type="project" value="UniProtKB-UniRule"/>
</dbReference>
<evidence type="ECO:0000256" key="5">
    <source>
        <dbReference type="PIRSR" id="PIRSR604450-51"/>
    </source>
</evidence>
<proteinExistence type="inferred from homology"/>
<evidence type="ECO:0000313" key="10">
    <source>
        <dbReference type="Proteomes" id="UP000176288"/>
    </source>
</evidence>
<dbReference type="Pfam" id="PF14821">
    <property type="entry name" value="Thr_synth_N"/>
    <property type="match status" value="1"/>
</dbReference>
<accession>A0A1D9MIG6</accession>
<dbReference type="Pfam" id="PF00291">
    <property type="entry name" value="PALP"/>
    <property type="match status" value="1"/>
</dbReference>
<dbReference type="CDD" id="cd01560">
    <property type="entry name" value="Thr-synth_2"/>
    <property type="match status" value="1"/>
</dbReference>
<evidence type="ECO:0000256" key="2">
    <source>
        <dbReference type="ARBA" id="ARBA00005517"/>
    </source>
</evidence>
<dbReference type="InterPro" id="IPR037158">
    <property type="entry name" value="Thr_synth_N_sf"/>
</dbReference>
<dbReference type="GO" id="GO:0009088">
    <property type="term" value="P:threonine biosynthetic process"/>
    <property type="evidence" value="ECO:0007669"/>
    <property type="project" value="UniProtKB-UniRule"/>
</dbReference>
<dbReference type="NCBIfam" id="TIGR00260">
    <property type="entry name" value="thrC"/>
    <property type="match status" value="1"/>
</dbReference>
<feature type="domain" description="Tryptophan synthase beta chain-like PALP" evidence="7">
    <location>
        <begin position="103"/>
        <end position="411"/>
    </location>
</feature>
<keyword evidence="10" id="KW-1185">Reference proteome</keyword>
<dbReference type="EC" id="4.2.3.1" evidence="4"/>
<evidence type="ECO:0000256" key="3">
    <source>
        <dbReference type="ARBA" id="ARBA00022898"/>
    </source>
</evidence>
<gene>
    <name evidence="9" type="ORF">BK816_00670</name>
</gene>
<dbReference type="STRING" id="1912795.BK816_00670"/>
<dbReference type="PANTHER" id="PTHR43515">
    <property type="entry name" value="THREONINE SYNTHASE-LIKE 1"/>
    <property type="match status" value="1"/>
</dbReference>
<evidence type="ECO:0000256" key="6">
    <source>
        <dbReference type="SAM" id="MobiDB-lite"/>
    </source>
</evidence>
<dbReference type="SUPFAM" id="SSF53686">
    <property type="entry name" value="Tryptophan synthase beta subunit-like PLP-dependent enzymes"/>
    <property type="match status" value="1"/>
</dbReference>
<comment type="cofactor">
    <cofactor evidence="1 5">
        <name>pyridoxal 5'-phosphate</name>
        <dbReference type="ChEBI" id="CHEBI:597326"/>
    </cofactor>
</comment>
<dbReference type="Gene3D" id="3.90.1380.10">
    <property type="entry name" value="Threonine synthase, N-terminal domain"/>
    <property type="match status" value="1"/>
</dbReference>
<dbReference type="Gene3D" id="3.40.50.1100">
    <property type="match status" value="2"/>
</dbReference>
<evidence type="ECO:0000313" key="9">
    <source>
        <dbReference type="EMBL" id="AOZ71989.1"/>
    </source>
</evidence>
<dbReference type="GO" id="GO:0005737">
    <property type="term" value="C:cytoplasm"/>
    <property type="evidence" value="ECO:0007669"/>
    <property type="project" value="TreeGrafter"/>
</dbReference>
<dbReference type="InterPro" id="IPR001926">
    <property type="entry name" value="TrpB-like_PALP"/>
</dbReference>
<dbReference type="InterPro" id="IPR004450">
    <property type="entry name" value="Thr_synthase-like"/>
</dbReference>
<dbReference type="Proteomes" id="UP000176288">
    <property type="component" value="Chromosome"/>
</dbReference>
<dbReference type="AlphaFoldDB" id="A0A1D9MIG6"/>
<keyword evidence="3 5" id="KW-0663">Pyridoxal phosphate</keyword>
<feature type="modified residue" description="N6-(pyridoxal phosphate)lysine" evidence="5">
    <location>
        <position position="113"/>
    </location>
</feature>
<feature type="region of interest" description="Disordered" evidence="6">
    <location>
        <begin position="411"/>
        <end position="454"/>
    </location>
</feature>